<keyword evidence="1" id="KW-0175">Coiled coil</keyword>
<dbReference type="Proteomes" id="UP000184079">
    <property type="component" value="Unassembled WGS sequence"/>
</dbReference>
<dbReference type="Gene3D" id="1.20.1170.10">
    <property type="match status" value="1"/>
</dbReference>
<organism evidence="2 3">
    <name type="scientific">Virgibacillus chiguensis</name>
    <dbReference type="NCBI Taxonomy" id="411959"/>
    <lineage>
        <taxon>Bacteria</taxon>
        <taxon>Bacillati</taxon>
        <taxon>Bacillota</taxon>
        <taxon>Bacilli</taxon>
        <taxon>Bacillales</taxon>
        <taxon>Bacillaceae</taxon>
        <taxon>Virgibacillus</taxon>
    </lineage>
</organism>
<gene>
    <name evidence="2" type="ORF">SAMN05421807_10879</name>
</gene>
<dbReference type="RefSeq" id="WP_073008697.1">
    <property type="nucleotide sequence ID" value="NZ_FQXD01000008.1"/>
</dbReference>
<name>A0A1M5TNN2_9BACI</name>
<dbReference type="EMBL" id="FQXD01000008">
    <property type="protein sequence ID" value="SHH52281.1"/>
    <property type="molecule type" value="Genomic_DNA"/>
</dbReference>
<dbReference type="CDD" id="cd22654">
    <property type="entry name" value="ClyA_NheA-like"/>
    <property type="match status" value="1"/>
</dbReference>
<sequence length="373" mass="42691">MKKKILITLMILAIIFSGLVPKNVFAKSNDDLRSVTFSNWIRTLGSQYPLLESYGLVILKQPNLAVNNMSSLTNDQKIARRNVHEWLDEYSPKLIYVNENMYGLTQRVDQYYKSLYDLAGQINESEQAKSNFLNRFNRLENNFENTQFVLERTSNDLNAYKNLILADAQSFSEKAEKAIESLNGENGEATKLRKQIKELLAEIQDELIKILNNPNEVYDFSFKFGQQLYDLVKTSGENKTIDVASVEAIGKEIMNARDFQTKESASTIQQKQQEVTALFKKLTDAERQATEVTVVEDQILGFAEMVKREVAVFDNLANNFATLNSLLTNLKQEVISGKIDNKELQNQLKYLQTIVHDMSKQAKQFETFTTSIK</sequence>
<dbReference type="GO" id="GO:0016020">
    <property type="term" value="C:membrane"/>
    <property type="evidence" value="ECO:0007669"/>
    <property type="project" value="InterPro"/>
</dbReference>
<evidence type="ECO:0000313" key="3">
    <source>
        <dbReference type="Proteomes" id="UP000184079"/>
    </source>
</evidence>
<dbReference type="Pfam" id="PF05791">
    <property type="entry name" value="Bacillus_HBL"/>
    <property type="match status" value="1"/>
</dbReference>
<dbReference type="SUPFAM" id="SSF58100">
    <property type="entry name" value="Bacterial hemolysins"/>
    <property type="match status" value="1"/>
</dbReference>
<feature type="coiled-coil region" evidence="1">
    <location>
        <begin position="172"/>
        <end position="213"/>
    </location>
</feature>
<evidence type="ECO:0000256" key="1">
    <source>
        <dbReference type="SAM" id="Coils"/>
    </source>
</evidence>
<protein>
    <submittedName>
        <fullName evidence="2">Non-hemolytic enterotoxin A</fullName>
    </submittedName>
</protein>
<dbReference type="PANTHER" id="PTHR38443:SF2">
    <property type="entry name" value="NON-HEMOLYTIC ENTEROTOXIN LYTIC COMPONENT L1"/>
    <property type="match status" value="1"/>
</dbReference>
<dbReference type="AlphaFoldDB" id="A0A1M5TNN2"/>
<evidence type="ECO:0000313" key="2">
    <source>
        <dbReference type="EMBL" id="SHH52281.1"/>
    </source>
</evidence>
<accession>A0A1M5TNN2</accession>
<dbReference type="InterPro" id="IPR052785">
    <property type="entry name" value="Enterotoxin_cmpnt"/>
</dbReference>
<feature type="coiled-coil region" evidence="1">
    <location>
        <begin position="313"/>
        <end position="361"/>
    </location>
</feature>
<keyword evidence="3" id="KW-1185">Reference proteome</keyword>
<dbReference type="PANTHER" id="PTHR38443">
    <property type="match status" value="1"/>
</dbReference>
<dbReference type="OrthoDB" id="2772098at2"/>
<reference evidence="3" key="1">
    <citation type="submission" date="2016-11" db="EMBL/GenBank/DDBJ databases">
        <authorList>
            <person name="Varghese N."/>
            <person name="Submissions S."/>
        </authorList>
    </citation>
    <scope>NUCLEOTIDE SEQUENCE [LARGE SCALE GENOMIC DNA]</scope>
    <source>
        <strain evidence="3">CGMCC 1.6496</strain>
    </source>
</reference>
<proteinExistence type="predicted"/>
<dbReference type="InterPro" id="IPR008414">
    <property type="entry name" value="HBL"/>
</dbReference>